<keyword evidence="1" id="KW-1133">Transmembrane helix</keyword>
<dbReference type="AlphaFoldDB" id="A0A2T5BTP7"/>
<reference evidence="2 3" key="1">
    <citation type="submission" date="2018-04" db="EMBL/GenBank/DDBJ databases">
        <title>Genomic Encyclopedia of Archaeal and Bacterial Type Strains, Phase II (KMG-II): from individual species to whole genera.</title>
        <authorList>
            <person name="Goeker M."/>
        </authorList>
    </citation>
    <scope>NUCLEOTIDE SEQUENCE [LARGE SCALE GENOMIC DNA]</scope>
    <source>
        <strain evidence="2 3">DSM 18064</strain>
    </source>
</reference>
<evidence type="ECO:0000256" key="1">
    <source>
        <dbReference type="SAM" id="Phobius"/>
    </source>
</evidence>
<name>A0A2T5BTP7_9RHOB</name>
<gene>
    <name evidence="2" type="ORF">C8N32_105173</name>
</gene>
<protein>
    <submittedName>
        <fullName evidence="2">Uncharacterized protein</fullName>
    </submittedName>
</protein>
<feature type="transmembrane region" description="Helical" evidence="1">
    <location>
        <begin position="9"/>
        <end position="34"/>
    </location>
</feature>
<keyword evidence="1" id="KW-0472">Membrane</keyword>
<comment type="caution">
    <text evidence="2">The sequence shown here is derived from an EMBL/GenBank/DDBJ whole genome shotgun (WGS) entry which is preliminary data.</text>
</comment>
<keyword evidence="1" id="KW-0812">Transmembrane</keyword>
<dbReference type="EMBL" id="QAAA01000005">
    <property type="protein sequence ID" value="PTN02800.1"/>
    <property type="molecule type" value="Genomic_DNA"/>
</dbReference>
<sequence>MGHSEKVNIWYYGIIINAEILLTMLSFLCIMRAVNSV</sequence>
<organism evidence="2 3">
    <name type="scientific">Rhodovulum imhoffii</name>
    <dbReference type="NCBI Taxonomy" id="365340"/>
    <lineage>
        <taxon>Bacteria</taxon>
        <taxon>Pseudomonadati</taxon>
        <taxon>Pseudomonadota</taxon>
        <taxon>Alphaproteobacteria</taxon>
        <taxon>Rhodobacterales</taxon>
        <taxon>Paracoccaceae</taxon>
        <taxon>Rhodovulum</taxon>
    </lineage>
</organism>
<proteinExistence type="predicted"/>
<evidence type="ECO:0000313" key="3">
    <source>
        <dbReference type="Proteomes" id="UP000243859"/>
    </source>
</evidence>
<keyword evidence="3" id="KW-1185">Reference proteome</keyword>
<dbReference type="Proteomes" id="UP000243859">
    <property type="component" value="Unassembled WGS sequence"/>
</dbReference>
<accession>A0A2T5BTP7</accession>
<evidence type="ECO:0000313" key="2">
    <source>
        <dbReference type="EMBL" id="PTN02800.1"/>
    </source>
</evidence>